<proteinExistence type="predicted"/>
<feature type="region of interest" description="Disordered" evidence="1">
    <location>
        <begin position="1"/>
        <end position="26"/>
    </location>
</feature>
<protein>
    <submittedName>
        <fullName evidence="2">Uncharacterized protein</fullName>
    </submittedName>
</protein>
<organism evidence="2 3">
    <name type="scientific">Heyndrickxia acidicola</name>
    <dbReference type="NCBI Taxonomy" id="209389"/>
    <lineage>
        <taxon>Bacteria</taxon>
        <taxon>Bacillati</taxon>
        <taxon>Bacillota</taxon>
        <taxon>Bacilli</taxon>
        <taxon>Bacillales</taxon>
        <taxon>Bacillaceae</taxon>
        <taxon>Heyndrickxia</taxon>
    </lineage>
</organism>
<reference evidence="2 3" key="1">
    <citation type="submission" date="2023-03" db="EMBL/GenBank/DDBJ databases">
        <title>Bacillus Genome Sequencing.</title>
        <authorList>
            <person name="Dunlap C."/>
        </authorList>
    </citation>
    <scope>NUCLEOTIDE SEQUENCE [LARGE SCALE GENOMIC DNA]</scope>
    <source>
        <strain evidence="2 3">B-23453</strain>
    </source>
</reference>
<dbReference type="EMBL" id="JARMAB010000041">
    <property type="protein sequence ID" value="MED1205854.1"/>
    <property type="molecule type" value="Genomic_DNA"/>
</dbReference>
<keyword evidence="3" id="KW-1185">Reference proteome</keyword>
<dbReference type="RefSeq" id="WP_066262886.1">
    <property type="nucleotide sequence ID" value="NZ_JARMAB010000041.1"/>
</dbReference>
<accession>A0ABU6MMX9</accession>
<evidence type="ECO:0000313" key="2">
    <source>
        <dbReference type="EMBL" id="MED1205854.1"/>
    </source>
</evidence>
<sequence length="131" mass="13924">MALQISTDKNNLSTTKVSSTNPISTTHPVSGSTVPLTLYLWNDDATKKYTGITIDPVDTTGSDESSWIALAPDNAGNAGTYLAGSAALSMADINDSNVAHAFWYQCTTPTLTDSQNKTDIQLNVSFTEFAV</sequence>
<comment type="caution">
    <text evidence="2">The sequence shown here is derived from an EMBL/GenBank/DDBJ whole genome shotgun (WGS) entry which is preliminary data.</text>
</comment>
<name>A0ABU6MMX9_9BACI</name>
<evidence type="ECO:0000256" key="1">
    <source>
        <dbReference type="SAM" id="MobiDB-lite"/>
    </source>
</evidence>
<gene>
    <name evidence="2" type="ORF">P4T90_22735</name>
</gene>
<dbReference type="Proteomes" id="UP001341444">
    <property type="component" value="Unassembled WGS sequence"/>
</dbReference>
<evidence type="ECO:0000313" key="3">
    <source>
        <dbReference type="Proteomes" id="UP001341444"/>
    </source>
</evidence>